<evidence type="ECO:0000259" key="1">
    <source>
        <dbReference type="PROSITE" id="PS51186"/>
    </source>
</evidence>
<feature type="domain" description="N-acetyltransferase" evidence="1">
    <location>
        <begin position="18"/>
        <end position="179"/>
    </location>
</feature>
<gene>
    <name evidence="2" type="ORF">JJQ58_03935</name>
</gene>
<reference evidence="2 3" key="1">
    <citation type="submission" date="2021-05" db="EMBL/GenBank/DDBJ databases">
        <title>Staphylococcus fleurettii isolated from lake water in First Nation community in Manitoba, Canada.</title>
        <authorList>
            <person name="Bashar S."/>
            <person name="Murdock A."/>
            <person name="Patidar R."/>
            <person name="Golding G."/>
            <person name="Farenhorst A."/>
            <person name="Kumar A."/>
        </authorList>
    </citation>
    <scope>NUCLEOTIDE SEQUENCE [LARGE SCALE GENOMIC DNA]</scope>
    <source>
        <strain evidence="2 3">SF002</strain>
    </source>
</reference>
<dbReference type="EMBL" id="JAGXBM010000003">
    <property type="protein sequence ID" value="MBS3696639.1"/>
    <property type="molecule type" value="Genomic_DNA"/>
</dbReference>
<dbReference type="Proteomes" id="UP000681586">
    <property type="component" value="Unassembled WGS sequence"/>
</dbReference>
<keyword evidence="3" id="KW-1185">Reference proteome</keyword>
<dbReference type="InterPro" id="IPR000182">
    <property type="entry name" value="GNAT_dom"/>
</dbReference>
<dbReference type="Gene3D" id="3.40.630.30">
    <property type="match status" value="1"/>
</dbReference>
<dbReference type="SUPFAM" id="SSF55729">
    <property type="entry name" value="Acyl-CoA N-acyltransferases (Nat)"/>
    <property type="match status" value="1"/>
</dbReference>
<dbReference type="PROSITE" id="PS51186">
    <property type="entry name" value="GNAT"/>
    <property type="match status" value="1"/>
</dbReference>
<dbReference type="RefSeq" id="WP_078357052.1">
    <property type="nucleotide sequence ID" value="NZ_JAAQPD010000025.1"/>
</dbReference>
<evidence type="ECO:0000313" key="3">
    <source>
        <dbReference type="Proteomes" id="UP000681586"/>
    </source>
</evidence>
<organism evidence="2 3">
    <name type="scientific">Mammaliicoccus fleurettii</name>
    <dbReference type="NCBI Taxonomy" id="150056"/>
    <lineage>
        <taxon>Bacteria</taxon>
        <taxon>Bacillati</taxon>
        <taxon>Bacillota</taxon>
        <taxon>Bacilli</taxon>
        <taxon>Bacillales</taxon>
        <taxon>Staphylococcaceae</taxon>
        <taxon>Mammaliicoccus</taxon>
    </lineage>
</organism>
<name>A0ABS5MLT1_9STAP</name>
<dbReference type="PANTHER" id="PTHR43792:SF1">
    <property type="entry name" value="N-ACETYLTRANSFERASE DOMAIN-CONTAINING PROTEIN"/>
    <property type="match status" value="1"/>
</dbReference>
<protein>
    <submittedName>
        <fullName evidence="2">GNAT family N-acetyltransferase</fullName>
    </submittedName>
</protein>
<dbReference type="InterPro" id="IPR051531">
    <property type="entry name" value="N-acetyltransferase"/>
</dbReference>
<accession>A0ABS5MLT1</accession>
<dbReference type="Pfam" id="PF13302">
    <property type="entry name" value="Acetyltransf_3"/>
    <property type="match status" value="1"/>
</dbReference>
<proteinExistence type="predicted"/>
<evidence type="ECO:0000313" key="2">
    <source>
        <dbReference type="EMBL" id="MBS3696639.1"/>
    </source>
</evidence>
<comment type="caution">
    <text evidence="2">The sequence shown here is derived from an EMBL/GenBank/DDBJ whole genome shotgun (WGS) entry which is preliminary data.</text>
</comment>
<sequence length="188" mass="21460">MELLVTLGENQTLETDRLILRPVSLDDTESLYEYSSNIENTSHVFPTHLSKEETKEVIANYYLKSPLGKYGIVLKEEHKLIGTIDLRVDTEHKRGEIGYVLNLNYSKNGYMTEAGLEILSLAFDKLKLNQVNAMHSTINPKSGQVMERLGMKKIGVMPKNRIHKEKIVDDAIYVITNDEYKEMKKAAN</sequence>
<dbReference type="InterPro" id="IPR016181">
    <property type="entry name" value="Acyl_CoA_acyltransferase"/>
</dbReference>
<dbReference type="PANTHER" id="PTHR43792">
    <property type="entry name" value="GNAT FAMILY, PUTATIVE (AFU_ORTHOLOGUE AFUA_3G00765)-RELATED-RELATED"/>
    <property type="match status" value="1"/>
</dbReference>
<dbReference type="GeneID" id="86196498"/>